<sequence>MAALGVTRCFFRRSHQLKKVETKCIVGFGWVLRRYGSVDSQSSNQSSLESQKLKFSDEKVQSILTRITGLDLQKVFRPVKMEMKPPSYHLMTDEQLSEATKTAEEVARQRLQMPPVLPERKPICDILAVDKILDGLEKSKYVFTDITFNVPHRERFIVIREPDGILRKATWEERDRMVQIYFPFKGRRLTTPAVFKEANMKVVFLEDRHEFLLNHCLVQFEPDSAEYKQIHHLTYENIDQHGKYDLLRSTRHFGGMVWYLVSERRIDGLVIDMIQRDLIHDAESVVELYHMMYPQCQSAKEASEQQASGINLLKVYARTESKQSGYIELALQAYQQISLQTSG</sequence>
<dbReference type="CTD" id="56945"/>
<accession>A0A8C4X616</accession>
<dbReference type="PANTHER" id="PTHR13071:SF4">
    <property type="entry name" value="SMALL RIBOSOMAL SUBUNIT PROTEIN MS22"/>
    <property type="match status" value="1"/>
</dbReference>
<dbReference type="Ensembl" id="ENSECRT00000008273.1">
    <property type="protein sequence ID" value="ENSECRP00000008141.1"/>
    <property type="gene ID" value="ENSECRG00000005428.1"/>
</dbReference>
<dbReference type="GO" id="GO:0005763">
    <property type="term" value="C:mitochondrial small ribosomal subunit"/>
    <property type="evidence" value="ECO:0007669"/>
    <property type="project" value="TreeGrafter"/>
</dbReference>
<dbReference type="GeneID" id="114646271"/>
<dbReference type="Pfam" id="PF10245">
    <property type="entry name" value="MRP-S22"/>
    <property type="match status" value="1"/>
</dbReference>
<name>A0A8C4X616_ERPCA</name>
<proteinExistence type="predicted"/>
<dbReference type="PANTHER" id="PTHR13071">
    <property type="entry name" value="MITOCHONDRIAL 28S RIBOSOMAL PROTEIN S22"/>
    <property type="match status" value="1"/>
</dbReference>
<dbReference type="InterPro" id="IPR019374">
    <property type="entry name" value="Ribosomal_mS22"/>
</dbReference>
<reference evidence="1" key="2">
    <citation type="submission" date="2025-08" db="UniProtKB">
        <authorList>
            <consortium name="Ensembl"/>
        </authorList>
    </citation>
    <scope>IDENTIFICATION</scope>
</reference>
<evidence type="ECO:0000313" key="2">
    <source>
        <dbReference type="Proteomes" id="UP000694620"/>
    </source>
</evidence>
<dbReference type="OrthoDB" id="10052321at2759"/>
<organism evidence="1 2">
    <name type="scientific">Erpetoichthys calabaricus</name>
    <name type="common">Rope fish</name>
    <name type="synonym">Calamoichthys calabaricus</name>
    <dbReference type="NCBI Taxonomy" id="27687"/>
    <lineage>
        <taxon>Eukaryota</taxon>
        <taxon>Metazoa</taxon>
        <taxon>Chordata</taxon>
        <taxon>Craniata</taxon>
        <taxon>Vertebrata</taxon>
        <taxon>Euteleostomi</taxon>
        <taxon>Actinopterygii</taxon>
        <taxon>Polypteriformes</taxon>
        <taxon>Polypteridae</taxon>
        <taxon>Erpetoichthys</taxon>
    </lineage>
</organism>
<protein>
    <submittedName>
        <fullName evidence="1">Mitochondrial ribosomal protein S22</fullName>
    </submittedName>
</protein>
<dbReference type="RefSeq" id="XP_028650223.1">
    <property type="nucleotide sequence ID" value="XM_028794390.2"/>
</dbReference>
<reference evidence="1" key="3">
    <citation type="submission" date="2025-09" db="UniProtKB">
        <authorList>
            <consortium name="Ensembl"/>
        </authorList>
    </citation>
    <scope>IDENTIFICATION</scope>
</reference>
<dbReference type="AlphaFoldDB" id="A0A8C4X616"/>
<evidence type="ECO:0000313" key="1">
    <source>
        <dbReference type="Ensembl" id="ENSECRP00000008141.1"/>
    </source>
</evidence>
<dbReference type="GeneTree" id="ENSGT00390000006095"/>
<keyword evidence="2" id="KW-1185">Reference proteome</keyword>
<dbReference type="GO" id="GO:0003735">
    <property type="term" value="F:structural constituent of ribosome"/>
    <property type="evidence" value="ECO:0007669"/>
    <property type="project" value="TreeGrafter"/>
</dbReference>
<dbReference type="Proteomes" id="UP000694620">
    <property type="component" value="Chromosome 2"/>
</dbReference>
<reference evidence="1" key="1">
    <citation type="submission" date="2021-06" db="EMBL/GenBank/DDBJ databases">
        <authorList>
            <consortium name="Wellcome Sanger Institute Data Sharing"/>
        </authorList>
    </citation>
    <scope>NUCLEOTIDE SEQUENCE [LARGE SCALE GENOMIC DNA]</scope>
</reference>
<gene>
    <name evidence="1" type="primary">MRPS22</name>
    <name evidence="1" type="synonym">mrps22</name>
</gene>